<accession>A0A7D9HGH4</accession>
<dbReference type="Proteomes" id="UP001152795">
    <property type="component" value="Unassembled WGS sequence"/>
</dbReference>
<keyword evidence="2" id="KW-1185">Reference proteome</keyword>
<organism evidence="1 2">
    <name type="scientific">Paramuricea clavata</name>
    <name type="common">Red gorgonian</name>
    <name type="synonym">Violescent sea-whip</name>
    <dbReference type="NCBI Taxonomy" id="317549"/>
    <lineage>
        <taxon>Eukaryota</taxon>
        <taxon>Metazoa</taxon>
        <taxon>Cnidaria</taxon>
        <taxon>Anthozoa</taxon>
        <taxon>Octocorallia</taxon>
        <taxon>Malacalcyonacea</taxon>
        <taxon>Plexauridae</taxon>
        <taxon>Paramuricea</taxon>
    </lineage>
</organism>
<sequence length="385" mass="43764">MDIETFFRRIDSDLVQYADAFRQLGFTTSSQTMKYWREEDFGNLQVNVPEGHRRLILNMITKLRTPEVKSDRHSTHTFPKSTWSPEKDSCFRSRRDIAVNFTDMTKPQLKKTDTSVNREKLFSSNHRKLDTSPVERYIQSKEQDMETNASVCGNLSKHPDEKLAIQGKKRAIASLETAAKKISQELTARKAALLHVSNSVNTSIEDILLDEYPDDYTENGARDWLKIQQDVAFVKKSFRSGTVPSRNTVKSAIDEKYEDKVLKVNSSRPAAKRHRSCSAIETKLASYGVQFPAKKSRQNTTIALEPQTAEEEQEQVRFATTLSMFNKGDENDFVNIDVDEAVESIPVIPVMKEIYSVKDDESSSTSEDEAASILLSLRNNMGDRA</sequence>
<dbReference type="CDD" id="cd09487">
    <property type="entry name" value="SAM_superfamily"/>
    <property type="match status" value="1"/>
</dbReference>
<dbReference type="Gene3D" id="1.10.150.50">
    <property type="entry name" value="Transcription Factor, Ets-1"/>
    <property type="match status" value="1"/>
</dbReference>
<evidence type="ECO:0000313" key="2">
    <source>
        <dbReference type="Proteomes" id="UP001152795"/>
    </source>
</evidence>
<dbReference type="InterPro" id="IPR013761">
    <property type="entry name" value="SAM/pointed_sf"/>
</dbReference>
<proteinExistence type="predicted"/>
<protein>
    <submittedName>
        <fullName evidence="1">Uncharacterized protein</fullName>
    </submittedName>
</protein>
<comment type="caution">
    <text evidence="1">The sequence shown here is derived from an EMBL/GenBank/DDBJ whole genome shotgun (WGS) entry which is preliminary data.</text>
</comment>
<evidence type="ECO:0000313" key="1">
    <source>
        <dbReference type="EMBL" id="CAB3980108.1"/>
    </source>
</evidence>
<dbReference type="AlphaFoldDB" id="A0A7D9HGH4"/>
<name>A0A7D9HGH4_PARCT</name>
<dbReference type="OrthoDB" id="10203048at2759"/>
<dbReference type="EMBL" id="CACRXK020000257">
    <property type="protein sequence ID" value="CAB3980108.1"/>
    <property type="molecule type" value="Genomic_DNA"/>
</dbReference>
<reference evidence="1" key="1">
    <citation type="submission" date="2020-04" db="EMBL/GenBank/DDBJ databases">
        <authorList>
            <person name="Alioto T."/>
            <person name="Alioto T."/>
            <person name="Gomez Garrido J."/>
        </authorList>
    </citation>
    <scope>NUCLEOTIDE SEQUENCE</scope>
    <source>
        <strain evidence="1">A484AB</strain>
    </source>
</reference>
<gene>
    <name evidence="1" type="ORF">PACLA_8A021080</name>
</gene>